<dbReference type="GO" id="GO:0008380">
    <property type="term" value="P:RNA splicing"/>
    <property type="evidence" value="ECO:0007669"/>
    <property type="project" value="UniProtKB-KW"/>
</dbReference>
<gene>
    <name evidence="10" type="ORF">LADA_0C11738G</name>
</gene>
<evidence type="ECO:0000256" key="3">
    <source>
        <dbReference type="ARBA" id="ARBA00022664"/>
    </source>
</evidence>
<evidence type="ECO:0000256" key="5">
    <source>
        <dbReference type="ARBA" id="ARBA00023187"/>
    </source>
</evidence>
<dbReference type="Proteomes" id="UP000190274">
    <property type="component" value="Chromosome C"/>
</dbReference>
<evidence type="ECO:0000313" key="11">
    <source>
        <dbReference type="Proteomes" id="UP000190274"/>
    </source>
</evidence>
<dbReference type="InterPro" id="IPR002885">
    <property type="entry name" value="PPR_rpt"/>
</dbReference>
<dbReference type="InterPro" id="IPR011990">
    <property type="entry name" value="TPR-like_helical_dom_sf"/>
</dbReference>
<evidence type="ECO:0000256" key="2">
    <source>
        <dbReference type="ARBA" id="ARBA00006192"/>
    </source>
</evidence>
<name>A0A1G4J1M2_9SACH</name>
<dbReference type="GO" id="GO:0005743">
    <property type="term" value="C:mitochondrial inner membrane"/>
    <property type="evidence" value="ECO:0007669"/>
    <property type="project" value="EnsemblFungi"/>
</dbReference>
<dbReference type="OrthoDB" id="185373at2759"/>
<dbReference type="PROSITE" id="PS51375">
    <property type="entry name" value="PPR"/>
    <property type="match status" value="1"/>
</dbReference>
<dbReference type="Gene3D" id="1.25.40.10">
    <property type="entry name" value="Tetratricopeptide repeat domain"/>
    <property type="match status" value="2"/>
</dbReference>
<dbReference type="PANTHER" id="PTHR47936">
    <property type="entry name" value="PPR_LONG DOMAIN-CONTAINING PROTEIN"/>
    <property type="match status" value="1"/>
</dbReference>
<keyword evidence="4" id="KW-0677">Repeat</keyword>
<dbReference type="GO" id="GO:0031930">
    <property type="term" value="P:mitochondria-nucleus signaling pathway"/>
    <property type="evidence" value="ECO:0007669"/>
    <property type="project" value="TreeGrafter"/>
</dbReference>
<feature type="repeat" description="PPR" evidence="9">
    <location>
        <begin position="332"/>
        <end position="366"/>
    </location>
</feature>
<dbReference type="STRING" id="1266660.A0A1G4J1M2"/>
<comment type="subunit">
    <text evidence="7">Binds to mitochondrial small subunit 15S rRNA.</text>
</comment>
<comment type="function">
    <text evidence="6">Regulates mitochondrial small subunit maturation by controlling 15S rRNA 5'-end processing. Localizes to the 5' precursor of the 15S rRNA in a position that is subsequently occupied by mS47 in the mature yeast mtSSU. Uses structure and sequence-specific RNA recognition, binding to a single-stranded region of the precursor and specifically recognizing bases -6 to -1. The exchange of Ccm1 for mS47 is coupled to the irreversible removal of precursor rRNA that is accompanied by conformational changes of the mitoribosomal proteins uS5m and mS26. These conformational changes signal completion of 5'-end rRNA processing through protection of the mature 5'-end of the 15S rRNA and stabilization of mS47. The removal of the 5' precursor together with the dissociation of Ccm1 may be catalyzed by the 5'-3' exoribonuclease Pet127. Involved in the specific removal of group I introns in mitochondrial encoded transcripts.</text>
</comment>
<dbReference type="EMBL" id="LT598459">
    <property type="protein sequence ID" value="SCU83487.1"/>
    <property type="molecule type" value="Genomic_DNA"/>
</dbReference>
<sequence>MNGTRLCLVRTMPIWRLHWSRRQMASIAPNLPQEIYQIVADQHHPPSSGMEVRELNKILAYVRKNQILTIQQRASVIQGLFKRDAYREVVTVAKSALFDEENNLRNDVSAVELKKFFSALISVKKSMQLENYMFQMIKQFGLTRTPLTLHVVNATFVHFSSCYSFSESLLFWVKIYKFMQGHVNFTNYEHEKPILKPLLFYLRSLGNIEPSSVQDTLNFIDKTQGSLTASQFASTLLYLVTYNRNFHLAETLWSAKIERNYPVYISDLTQICKAYCHFGKYSQLEETYGRYPEAHDDHSQFDYLLIAYAKQQNWQSLQNQFNSLFGIGELPSINHYGIVMYSVARLGEKEMVEKLYKQLLRRGMIPSLPVLQALLHVHYKTGDYNGCFQYFELFKKYGIKPTSASCQIMLRVYRNLCDIDGSLRFLKKMTEDKIEMQERHFSTIIGTCAKTTNHVIADELFQVMKGHYNITPTGSSIGALAHVYIESKMPQQALKLFKEYCKSGHSIENEITVYNKAAEAYMHMGLNTKTEKVFNEILNKNLSADSEFYAVMLKHLSWNMKDFETAENVLEQLLHHSTLEAKPSHFEILMQAYDKISNRDAVLNLYKKLLNNKVPVNSKIIYYLIKSTFKTKLKTKESLDEAMDFVEDIMQRAANRTLDITFEKLHPSVMAWPMRAAAKYHSPVRAMDLMNKYNELFFNKTDAVSSNLVVMRSLLVLSAEVHQWDDFQKIYERYLNKIGYYKNLPSALVENQKLKSLLIGVLRYKIKHLVATSRAEEIPVVLKEVSAKHFVIDNEAWNEAIESMFCDTRTIEDGLQAIDSKLIHGFNLIHKHRLLRRNFAAKTSTDRNPWLLERKKQNPASFQPKLYLKSAVFERVIEAMDKYLSTQDNLEAELKRLTSKYKYFMKSYLMKPRNKVSGWENIELKHSVYLTRVRREKRAINPSDVPF</sequence>
<keyword evidence="5" id="KW-0508">mRNA splicing</keyword>
<evidence type="ECO:0000313" key="10">
    <source>
        <dbReference type="EMBL" id="SCU83487.1"/>
    </source>
</evidence>
<dbReference type="SUPFAM" id="SSF81901">
    <property type="entry name" value="HCP-like"/>
    <property type="match status" value="1"/>
</dbReference>
<reference evidence="11" key="1">
    <citation type="submission" date="2016-03" db="EMBL/GenBank/DDBJ databases">
        <authorList>
            <person name="Devillers H."/>
        </authorList>
    </citation>
    <scope>NUCLEOTIDE SEQUENCE [LARGE SCALE GENOMIC DNA]</scope>
</reference>
<dbReference type="GO" id="GO:0006397">
    <property type="term" value="P:mRNA processing"/>
    <property type="evidence" value="ECO:0007669"/>
    <property type="project" value="UniProtKB-KW"/>
</dbReference>
<comment type="similarity">
    <text evidence="2">Belongs to the CCM1 family.</text>
</comment>
<organism evidence="10 11">
    <name type="scientific">Lachancea dasiensis</name>
    <dbReference type="NCBI Taxonomy" id="1072105"/>
    <lineage>
        <taxon>Eukaryota</taxon>
        <taxon>Fungi</taxon>
        <taxon>Dikarya</taxon>
        <taxon>Ascomycota</taxon>
        <taxon>Saccharomycotina</taxon>
        <taxon>Saccharomycetes</taxon>
        <taxon>Saccharomycetales</taxon>
        <taxon>Saccharomycetaceae</taxon>
        <taxon>Lachancea</taxon>
    </lineage>
</organism>
<evidence type="ECO:0000256" key="9">
    <source>
        <dbReference type="PROSITE-ProRule" id="PRU00708"/>
    </source>
</evidence>
<evidence type="ECO:0000256" key="8">
    <source>
        <dbReference type="ARBA" id="ARBA00044527"/>
    </source>
</evidence>
<dbReference type="GO" id="GO:0033617">
    <property type="term" value="P:mitochondrial respiratory chain complex IV assembly"/>
    <property type="evidence" value="ECO:0007669"/>
    <property type="project" value="EnsemblFungi"/>
</dbReference>
<comment type="subcellular location">
    <subcellularLocation>
        <location evidence="1">Mitochondrion</location>
    </subcellularLocation>
</comment>
<dbReference type="GO" id="GO:0008494">
    <property type="term" value="F:translation activator activity"/>
    <property type="evidence" value="ECO:0007669"/>
    <property type="project" value="EnsemblFungi"/>
</dbReference>
<protein>
    <recommendedName>
        <fullName evidence="8">Mitochondrial 15S rRNA processing factor CCM1</fullName>
    </recommendedName>
</protein>
<evidence type="ECO:0000256" key="7">
    <source>
        <dbReference type="ARBA" id="ARBA00044511"/>
    </source>
</evidence>
<evidence type="ECO:0000256" key="4">
    <source>
        <dbReference type="ARBA" id="ARBA00022737"/>
    </source>
</evidence>
<dbReference type="AlphaFoldDB" id="A0A1G4J1M2"/>
<evidence type="ECO:0000256" key="1">
    <source>
        <dbReference type="ARBA" id="ARBA00004173"/>
    </source>
</evidence>
<dbReference type="GO" id="GO:0070134">
    <property type="term" value="P:positive regulation of mitochondrial translational initiation"/>
    <property type="evidence" value="ECO:0007669"/>
    <property type="project" value="EnsemblFungi"/>
</dbReference>
<dbReference type="GO" id="GO:0003729">
    <property type="term" value="F:mRNA binding"/>
    <property type="evidence" value="ECO:0007669"/>
    <property type="project" value="EnsemblFungi"/>
</dbReference>
<evidence type="ECO:0000256" key="6">
    <source>
        <dbReference type="ARBA" id="ARBA00044493"/>
    </source>
</evidence>
<dbReference type="PANTHER" id="PTHR47936:SF1">
    <property type="entry name" value="PENTATRICOPEPTIDE REPEAT-CONTAINING PROTEIN GUN1, CHLOROPLASTIC"/>
    <property type="match status" value="1"/>
</dbReference>
<accession>A0A1G4J1M2</accession>
<keyword evidence="11" id="KW-1185">Reference proteome</keyword>
<keyword evidence="3" id="KW-0507">mRNA processing</keyword>
<proteinExistence type="inferred from homology"/>